<feature type="domain" description="Acyl-CoA dehydrogenase/oxidase C-terminal" evidence="7">
    <location>
        <begin position="228"/>
        <end position="360"/>
    </location>
</feature>
<dbReference type="InterPro" id="IPR006091">
    <property type="entry name" value="Acyl-CoA_Oxase/DH_mid-dom"/>
</dbReference>
<keyword evidence="5 6" id="KW-0560">Oxidoreductase</keyword>
<dbReference type="PANTHER" id="PTHR43884:SF20">
    <property type="entry name" value="ACYL-COA DEHYDROGENASE FADE28"/>
    <property type="match status" value="1"/>
</dbReference>
<proteinExistence type="inferred from homology"/>
<dbReference type="PANTHER" id="PTHR43884">
    <property type="entry name" value="ACYL-COA DEHYDROGENASE"/>
    <property type="match status" value="1"/>
</dbReference>
<dbReference type="Gene3D" id="1.10.540.10">
    <property type="entry name" value="Acyl-CoA dehydrogenase/oxidase, N-terminal domain"/>
    <property type="match status" value="1"/>
</dbReference>
<dbReference type="SUPFAM" id="SSF56645">
    <property type="entry name" value="Acyl-CoA dehydrogenase NM domain-like"/>
    <property type="match status" value="1"/>
</dbReference>
<dbReference type="Pfam" id="PF02771">
    <property type="entry name" value="Acyl-CoA_dh_N"/>
    <property type="match status" value="1"/>
</dbReference>
<dbReference type="Gene3D" id="2.40.110.10">
    <property type="entry name" value="Butyryl-CoA Dehydrogenase, subunit A, domain 2"/>
    <property type="match status" value="1"/>
</dbReference>
<name>A0ABW3FBH9_9HYPH</name>
<dbReference type="Pfam" id="PF02770">
    <property type="entry name" value="Acyl-CoA_dh_M"/>
    <property type="match status" value="1"/>
</dbReference>
<evidence type="ECO:0000256" key="3">
    <source>
        <dbReference type="ARBA" id="ARBA00022630"/>
    </source>
</evidence>
<dbReference type="Gene3D" id="1.20.140.10">
    <property type="entry name" value="Butyryl-CoA Dehydrogenase, subunit A, domain 3"/>
    <property type="match status" value="1"/>
</dbReference>
<evidence type="ECO:0000256" key="2">
    <source>
        <dbReference type="ARBA" id="ARBA00009347"/>
    </source>
</evidence>
<evidence type="ECO:0000259" key="9">
    <source>
        <dbReference type="Pfam" id="PF02771"/>
    </source>
</evidence>
<accession>A0ABW3FBH9</accession>
<dbReference type="EMBL" id="JBHTJV010000003">
    <property type="protein sequence ID" value="MFD0915816.1"/>
    <property type="molecule type" value="Genomic_DNA"/>
</dbReference>
<dbReference type="InterPro" id="IPR036250">
    <property type="entry name" value="AcylCo_DH-like_C"/>
</dbReference>
<dbReference type="Proteomes" id="UP001597101">
    <property type="component" value="Unassembled WGS sequence"/>
</dbReference>
<evidence type="ECO:0000256" key="4">
    <source>
        <dbReference type="ARBA" id="ARBA00022827"/>
    </source>
</evidence>
<organism evidence="10 11">
    <name type="scientific">Pseudahrensia aquimaris</name>
    <dbReference type="NCBI Taxonomy" id="744461"/>
    <lineage>
        <taxon>Bacteria</taxon>
        <taxon>Pseudomonadati</taxon>
        <taxon>Pseudomonadota</taxon>
        <taxon>Alphaproteobacteria</taxon>
        <taxon>Hyphomicrobiales</taxon>
        <taxon>Ahrensiaceae</taxon>
        <taxon>Pseudahrensia</taxon>
    </lineage>
</organism>
<evidence type="ECO:0000313" key="10">
    <source>
        <dbReference type="EMBL" id="MFD0915816.1"/>
    </source>
</evidence>
<evidence type="ECO:0000259" key="7">
    <source>
        <dbReference type="Pfam" id="PF00441"/>
    </source>
</evidence>
<keyword evidence="11" id="KW-1185">Reference proteome</keyword>
<dbReference type="InterPro" id="IPR046373">
    <property type="entry name" value="Acyl-CoA_Oxase/DH_mid-dom_sf"/>
</dbReference>
<dbReference type="InterPro" id="IPR009075">
    <property type="entry name" value="AcylCo_DH/oxidase_C"/>
</dbReference>
<feature type="domain" description="Acyl-CoA oxidase/dehydrogenase middle" evidence="8">
    <location>
        <begin position="119"/>
        <end position="203"/>
    </location>
</feature>
<evidence type="ECO:0000259" key="8">
    <source>
        <dbReference type="Pfam" id="PF02770"/>
    </source>
</evidence>
<comment type="cofactor">
    <cofactor evidence="1 6">
        <name>FAD</name>
        <dbReference type="ChEBI" id="CHEBI:57692"/>
    </cofactor>
</comment>
<dbReference type="RefSeq" id="WP_377211662.1">
    <property type="nucleotide sequence ID" value="NZ_JBHTJV010000003.1"/>
</dbReference>
<feature type="domain" description="Acyl-CoA dehydrogenase/oxidase N-terminal" evidence="9">
    <location>
        <begin position="6"/>
        <end position="106"/>
    </location>
</feature>
<dbReference type="InterPro" id="IPR013786">
    <property type="entry name" value="AcylCoA_DH/ox_N"/>
</dbReference>
<evidence type="ECO:0000256" key="1">
    <source>
        <dbReference type="ARBA" id="ARBA00001974"/>
    </source>
</evidence>
<dbReference type="SUPFAM" id="SSF47203">
    <property type="entry name" value="Acyl-CoA dehydrogenase C-terminal domain-like"/>
    <property type="match status" value="1"/>
</dbReference>
<sequence>MQFTHTEERQMLADMAGRFVREQYPIDKRHEIAASDGGISPEMWEQMAELGLIGALFPEELGGFGGSGFDVAVIFEEIGRGLVVEPFLPNMLAGLALAEGSDAQKAVIDEVIAGSTRLAYAHGEPASRYTLDHVETNAAKTSNGYVLNGNKAVVLGGDNADHLVVSAKTDNGISLFFVPADATVRRDYSTVDGYRAAEIALKDVAVGEDALIGVEGSALPSIKKINAYGALAVSAEALGAIEVAIDLTLDYLKTRKQFGVVIGKFQALQHRMADMMGEREQIRSALINAAGHMESDERDWYVSALKNLVGRSGRMIAEEAIQMHGGIGMTWEYAVGHYAKRIVMIDHMFGDVDHHLEQIIKLGKG</sequence>
<keyword evidence="3 6" id="KW-0285">Flavoprotein</keyword>
<comment type="similarity">
    <text evidence="2 6">Belongs to the acyl-CoA dehydrogenase family.</text>
</comment>
<gene>
    <name evidence="10" type="ORF">ACFQ14_05300</name>
</gene>
<reference evidence="11" key="1">
    <citation type="journal article" date="2019" name="Int. J. Syst. Evol. Microbiol.">
        <title>The Global Catalogue of Microorganisms (GCM) 10K type strain sequencing project: providing services to taxonomists for standard genome sequencing and annotation.</title>
        <authorList>
            <consortium name="The Broad Institute Genomics Platform"/>
            <consortium name="The Broad Institute Genome Sequencing Center for Infectious Disease"/>
            <person name="Wu L."/>
            <person name="Ma J."/>
        </authorList>
    </citation>
    <scope>NUCLEOTIDE SEQUENCE [LARGE SCALE GENOMIC DNA]</scope>
    <source>
        <strain evidence="11">CCUG 60023</strain>
    </source>
</reference>
<evidence type="ECO:0000256" key="5">
    <source>
        <dbReference type="ARBA" id="ARBA00023002"/>
    </source>
</evidence>
<evidence type="ECO:0000256" key="6">
    <source>
        <dbReference type="RuleBase" id="RU362125"/>
    </source>
</evidence>
<dbReference type="Pfam" id="PF00441">
    <property type="entry name" value="Acyl-CoA_dh_1"/>
    <property type="match status" value="1"/>
</dbReference>
<dbReference type="InterPro" id="IPR009100">
    <property type="entry name" value="AcylCoA_DH/oxidase_NM_dom_sf"/>
</dbReference>
<keyword evidence="4 6" id="KW-0274">FAD</keyword>
<protein>
    <submittedName>
        <fullName evidence="10">Acyl-CoA dehydrogenase family protein</fullName>
    </submittedName>
</protein>
<dbReference type="CDD" id="cd00567">
    <property type="entry name" value="ACAD"/>
    <property type="match status" value="1"/>
</dbReference>
<comment type="caution">
    <text evidence="10">The sequence shown here is derived from an EMBL/GenBank/DDBJ whole genome shotgun (WGS) entry which is preliminary data.</text>
</comment>
<evidence type="ECO:0000313" key="11">
    <source>
        <dbReference type="Proteomes" id="UP001597101"/>
    </source>
</evidence>
<dbReference type="InterPro" id="IPR037069">
    <property type="entry name" value="AcylCoA_DH/ox_N_sf"/>
</dbReference>